<feature type="compositionally biased region" description="Basic and acidic residues" evidence="1">
    <location>
        <begin position="56"/>
        <end position="65"/>
    </location>
</feature>
<dbReference type="EMBL" id="JANUBF010000008">
    <property type="protein sequence ID" value="MCS4036445.1"/>
    <property type="molecule type" value="Genomic_DNA"/>
</dbReference>
<dbReference type="AlphaFoldDB" id="A0A9X2ZAI2"/>
<dbReference type="Gene3D" id="1.10.150.20">
    <property type="entry name" value="5' to 3' exonuclease, C-terminal subdomain"/>
    <property type="match status" value="1"/>
</dbReference>
<evidence type="ECO:0000256" key="1">
    <source>
        <dbReference type="SAM" id="MobiDB-lite"/>
    </source>
</evidence>
<evidence type="ECO:0000313" key="2">
    <source>
        <dbReference type="EMBL" id="MCS4036445.1"/>
    </source>
</evidence>
<dbReference type="Gene3D" id="3.30.70.370">
    <property type="match status" value="1"/>
</dbReference>
<sequence length="613" mass="70287">MSNDSSMQGPQEEGKPQGTKVGEERTPIKDTKQALSQDTRGEDRKQRGPRKHQRRTTRDKPKPNKEWPPCTEHGVSHVADALGAYHCSDDPEGGGLGRRKCWTLRSTEKLVNESHAFEGCFPPDIQRVGLSRVLRSSIIEKYPVLDHHNGHRAFAGYLLLGSFREKDQPILKAEYVEKCYGIPEGSSESGRVNIEHILIKFRNEVFGSFLWSGYKPGERCRIALDIGIEPDLLHRVEKELRTNPRTLEDRVSWMEGRKIDGKYISNIRTRAIKSVQEGNAPYGPSSRWVQYMNGLPPDLFSWDVGNFDRAWEMAESWFPDIEKDELSDKEIERKSRRQQAEAHLRRIQTQPQPIYDYSNFTTRVTAPNSLQTIDGDLREIMTGNWVEYDLSSAQLAIASVDWGLDEIREFLENGGDIWRLIAERTGFPKSKYKPVFKKGLYSAVYGASRQNIVEEYMKEKADEEAIEYSEQIGETILSADVFSLLFEQRQQVFNEVLEDGGATDCFGNPLSIREIKDKEGKESEYAAACTVLSCLNQAQEMDLLTPALNLAEEAEEYERPPFRIALYQYDGFSVKYYTDSRRHHHERIVEGVNEKCDRLGYPTRLETETDISF</sequence>
<reference evidence="2" key="1">
    <citation type="submission" date="2022-08" db="EMBL/GenBank/DDBJ databases">
        <title>Genomic Encyclopedia of Type Strains, Phase V (KMG-V): Genome sequencing to study the core and pangenomes of soil and plant-associated prokaryotes.</title>
        <authorList>
            <person name="Whitman W."/>
        </authorList>
    </citation>
    <scope>NUCLEOTIDE SEQUENCE</scope>
    <source>
        <strain evidence="2">SP3012</strain>
    </source>
</reference>
<dbReference type="RefSeq" id="WP_259090829.1">
    <property type="nucleotide sequence ID" value="NZ_JANTZY010000009.1"/>
</dbReference>
<evidence type="ECO:0000313" key="3">
    <source>
        <dbReference type="Proteomes" id="UP001155040"/>
    </source>
</evidence>
<protein>
    <submittedName>
        <fullName evidence="2">Uncharacterized protein</fullName>
    </submittedName>
</protein>
<gene>
    <name evidence="2" type="ORF">GGQ01_001506</name>
</gene>
<feature type="region of interest" description="Disordered" evidence="1">
    <location>
        <begin position="1"/>
        <end position="73"/>
    </location>
</feature>
<feature type="compositionally biased region" description="Basic and acidic residues" evidence="1">
    <location>
        <begin position="21"/>
        <end position="32"/>
    </location>
</feature>
<name>A0A9X2ZAI2_9BACT</name>
<comment type="caution">
    <text evidence="2">The sequence shown here is derived from an EMBL/GenBank/DDBJ whole genome shotgun (WGS) entry which is preliminary data.</text>
</comment>
<accession>A0A9X2ZAI2</accession>
<proteinExistence type="predicted"/>
<organism evidence="2 3">
    <name type="scientific">Salinibacter ruber</name>
    <dbReference type="NCBI Taxonomy" id="146919"/>
    <lineage>
        <taxon>Bacteria</taxon>
        <taxon>Pseudomonadati</taxon>
        <taxon>Rhodothermota</taxon>
        <taxon>Rhodothermia</taxon>
        <taxon>Rhodothermales</taxon>
        <taxon>Salinibacteraceae</taxon>
        <taxon>Salinibacter</taxon>
    </lineage>
</organism>
<dbReference type="Proteomes" id="UP001155040">
    <property type="component" value="Unassembled WGS sequence"/>
</dbReference>